<dbReference type="OrthoDB" id="9810508at2"/>
<dbReference type="RefSeq" id="WP_115543131.1">
    <property type="nucleotide sequence ID" value="NZ_NXLQ01000011.1"/>
</dbReference>
<accession>A0A3D8ILB1</accession>
<evidence type="ECO:0000259" key="1">
    <source>
        <dbReference type="Pfam" id="PF04028"/>
    </source>
</evidence>
<feature type="domain" description="DUF374" evidence="1">
    <location>
        <begin position="75"/>
        <end position="140"/>
    </location>
</feature>
<dbReference type="EMBL" id="NXLQ01000011">
    <property type="protein sequence ID" value="RDU65725.1"/>
    <property type="molecule type" value="Genomic_DNA"/>
</dbReference>
<evidence type="ECO:0000313" key="3">
    <source>
        <dbReference type="Proteomes" id="UP000256379"/>
    </source>
</evidence>
<gene>
    <name evidence="2" type="ORF">CQA53_06075</name>
</gene>
<protein>
    <recommendedName>
        <fullName evidence="1">DUF374 domain-containing protein</fullName>
    </recommendedName>
</protein>
<proteinExistence type="predicted"/>
<keyword evidence="3" id="KW-1185">Reference proteome</keyword>
<dbReference type="Proteomes" id="UP000256379">
    <property type="component" value="Unassembled WGS sequence"/>
</dbReference>
<evidence type="ECO:0000313" key="2">
    <source>
        <dbReference type="EMBL" id="RDU65725.1"/>
    </source>
</evidence>
<reference evidence="2 3" key="1">
    <citation type="submission" date="2018-04" db="EMBL/GenBank/DDBJ databases">
        <title>Novel Campyloabacter and Helicobacter Species and Strains.</title>
        <authorList>
            <person name="Mannion A.J."/>
            <person name="Shen Z."/>
            <person name="Fox J.G."/>
        </authorList>
    </citation>
    <scope>NUCLEOTIDE SEQUENCE [LARGE SCALE GENOMIC DNA]</scope>
    <source>
        <strain evidence="2 3">MIT 17-337</strain>
    </source>
</reference>
<sequence length="219" mass="25094">MGSVFDKFLDRNKQKEIRIKYGDNVMHIIAALAYYTCCNKFHISEHAKQNPFIACLWHGNFLMMPYLYRKIRNIPNMSLVTSAHEDGIIVERYFAKFGLTSIRGSTGIHKGGAKALIQAIRELRMGKDIAVTPDGPKGPYKSIASGILSMAMKSGVAICGCRVKPKDFWELKTWDRFCIPKPFSRIDYYIAEPLILSQNMEIEEAREKLMRYMQEIDSL</sequence>
<dbReference type="AlphaFoldDB" id="A0A3D8ILB1"/>
<comment type="caution">
    <text evidence="2">The sequence shown here is derived from an EMBL/GenBank/DDBJ whole genome shotgun (WGS) entry which is preliminary data.</text>
</comment>
<dbReference type="InterPro" id="IPR007172">
    <property type="entry name" value="DUF374"/>
</dbReference>
<organism evidence="2 3">
    <name type="scientific">Helicobacter didelphidarum</name>
    <dbReference type="NCBI Taxonomy" id="2040648"/>
    <lineage>
        <taxon>Bacteria</taxon>
        <taxon>Pseudomonadati</taxon>
        <taxon>Campylobacterota</taxon>
        <taxon>Epsilonproteobacteria</taxon>
        <taxon>Campylobacterales</taxon>
        <taxon>Helicobacteraceae</taxon>
        <taxon>Helicobacter</taxon>
    </lineage>
</organism>
<dbReference type="Pfam" id="PF04028">
    <property type="entry name" value="DUF374"/>
    <property type="match status" value="1"/>
</dbReference>
<name>A0A3D8ILB1_9HELI</name>
<dbReference type="CDD" id="cd07983">
    <property type="entry name" value="LPLAT_DUF374-like"/>
    <property type="match status" value="1"/>
</dbReference>